<dbReference type="AlphaFoldDB" id="A0A495IU35"/>
<accession>A0A495IU35</accession>
<organism evidence="1 2">
    <name type="scientific">Mucilaginibacter gracilis</name>
    <dbReference type="NCBI Taxonomy" id="423350"/>
    <lineage>
        <taxon>Bacteria</taxon>
        <taxon>Pseudomonadati</taxon>
        <taxon>Bacteroidota</taxon>
        <taxon>Sphingobacteriia</taxon>
        <taxon>Sphingobacteriales</taxon>
        <taxon>Sphingobacteriaceae</taxon>
        <taxon>Mucilaginibacter</taxon>
    </lineage>
</organism>
<sequence length="253" mass="29181">MSITNIRQLVVELEKLLGDRYIVGYVNNTVQFLIKEDEDREHKRKEFFALIQGLRPEINQFFFDVLYEQESETGITYKVEIMNDLIKHFGEFARVSEVQNQIMIDVRGGGTKATLLDAAKAIGKYIITNVLAGYNPRYSDLTFRIRYLTGAIPLILTKENTIVFDGLRFLDTTEYRIIEELAANSANEIITLMPLKNVSMDTYIFALENLHDSRVIEIENFHPETMVDGHGGAHNYPVSFQVKLIEQAYRKFL</sequence>
<comment type="caution">
    <text evidence="1">The sequence shown here is derived from an EMBL/GenBank/DDBJ whole genome shotgun (WGS) entry which is preliminary data.</text>
</comment>
<gene>
    <name evidence="1" type="ORF">BDD43_0186</name>
</gene>
<proteinExistence type="predicted"/>
<evidence type="ECO:0000313" key="1">
    <source>
        <dbReference type="EMBL" id="RKR80092.1"/>
    </source>
</evidence>
<dbReference type="EMBL" id="RBKU01000001">
    <property type="protein sequence ID" value="RKR80092.1"/>
    <property type="molecule type" value="Genomic_DNA"/>
</dbReference>
<dbReference type="Proteomes" id="UP000268007">
    <property type="component" value="Unassembled WGS sequence"/>
</dbReference>
<dbReference type="RefSeq" id="WP_121195753.1">
    <property type="nucleotide sequence ID" value="NZ_RBKU01000001.1"/>
</dbReference>
<name>A0A495IU35_9SPHI</name>
<keyword evidence="2" id="KW-1185">Reference proteome</keyword>
<protein>
    <submittedName>
        <fullName evidence="1">Uncharacterized protein</fullName>
    </submittedName>
</protein>
<reference evidence="1 2" key="1">
    <citation type="submission" date="2018-10" db="EMBL/GenBank/DDBJ databases">
        <title>Genomic Encyclopedia of Archaeal and Bacterial Type Strains, Phase II (KMG-II): from individual species to whole genera.</title>
        <authorList>
            <person name="Goeker M."/>
        </authorList>
    </citation>
    <scope>NUCLEOTIDE SEQUENCE [LARGE SCALE GENOMIC DNA]</scope>
    <source>
        <strain evidence="1 2">DSM 18602</strain>
    </source>
</reference>
<evidence type="ECO:0000313" key="2">
    <source>
        <dbReference type="Proteomes" id="UP000268007"/>
    </source>
</evidence>